<dbReference type="AlphaFoldDB" id="A0A022QAA3"/>
<dbReference type="PANTHER" id="PTHR47211:SF3">
    <property type="entry name" value="TRIHELIX TRANSCRIPTION FACTOR ASR3-LIKE"/>
    <property type="match status" value="1"/>
</dbReference>
<name>A0A022QAA3_ERYGU</name>
<evidence type="ECO:0000313" key="3">
    <source>
        <dbReference type="EMBL" id="EYU24524.1"/>
    </source>
</evidence>
<gene>
    <name evidence="3" type="ORF">MIMGU_mgv1a024468mg</name>
</gene>
<feature type="region of interest" description="Disordered" evidence="1">
    <location>
        <begin position="1"/>
        <end position="22"/>
    </location>
</feature>
<dbReference type="InterPro" id="IPR001005">
    <property type="entry name" value="SANT/Myb"/>
</dbReference>
<dbReference type="InterPro" id="IPR044822">
    <property type="entry name" value="Myb_DNA-bind_4"/>
</dbReference>
<dbReference type="GO" id="GO:0005634">
    <property type="term" value="C:nucleus"/>
    <property type="evidence" value="ECO:0000318"/>
    <property type="project" value="GO_Central"/>
</dbReference>
<keyword evidence="4" id="KW-1185">Reference proteome</keyword>
<dbReference type="Proteomes" id="UP000030748">
    <property type="component" value="Unassembled WGS sequence"/>
</dbReference>
<feature type="domain" description="Myb-like" evidence="2">
    <location>
        <begin position="22"/>
        <end position="91"/>
    </location>
</feature>
<sequence length="284" mass="32040">MAPLSNGANGNENGYKTPRHPRWTRRETMVLIEGKKIAEERGGRRGRRSGSVNGSTQVHVEPKWDYVSSHCKRNGVTRGPVQCRKRWSNLVSDFKKIKAWEGNKVINGDGGEGGGESFWLMRSDLRREIKLPGFFDRDVFDVLDGKAFATNDGYQLALVTINTDENNGEDDDEDFEEENERSPVSSPVPISENKRQPGPHFNGGSDFQEGAKRRRQSSSDSRNSDVEDLLVKALERNTNLLNAHFDEQKLNFQLDRDRQNSQHDSLIAALTKVTDALEKIANKL</sequence>
<dbReference type="eggNOG" id="ENOG502SIB4">
    <property type="taxonomic scope" value="Eukaryota"/>
</dbReference>
<proteinExistence type="predicted"/>
<dbReference type="PROSITE" id="PS50090">
    <property type="entry name" value="MYB_LIKE"/>
    <property type="match status" value="1"/>
</dbReference>
<dbReference type="GO" id="GO:0006355">
    <property type="term" value="P:regulation of DNA-templated transcription"/>
    <property type="evidence" value="ECO:0000318"/>
    <property type="project" value="GO_Central"/>
</dbReference>
<organism evidence="3 4">
    <name type="scientific">Erythranthe guttata</name>
    <name type="common">Yellow monkey flower</name>
    <name type="synonym">Mimulus guttatus</name>
    <dbReference type="NCBI Taxonomy" id="4155"/>
    <lineage>
        <taxon>Eukaryota</taxon>
        <taxon>Viridiplantae</taxon>
        <taxon>Streptophyta</taxon>
        <taxon>Embryophyta</taxon>
        <taxon>Tracheophyta</taxon>
        <taxon>Spermatophyta</taxon>
        <taxon>Magnoliopsida</taxon>
        <taxon>eudicotyledons</taxon>
        <taxon>Gunneridae</taxon>
        <taxon>Pentapetalae</taxon>
        <taxon>asterids</taxon>
        <taxon>lamiids</taxon>
        <taxon>Lamiales</taxon>
        <taxon>Phrymaceae</taxon>
        <taxon>Erythranthe</taxon>
    </lineage>
</organism>
<protein>
    <recommendedName>
        <fullName evidence="2">Myb-like domain-containing protein</fullName>
    </recommendedName>
</protein>
<feature type="compositionally biased region" description="Polar residues" evidence="1">
    <location>
        <begin position="1"/>
        <end position="14"/>
    </location>
</feature>
<reference evidence="3 4" key="1">
    <citation type="journal article" date="2013" name="Proc. Natl. Acad. Sci. U.S.A.">
        <title>Fine-scale variation in meiotic recombination in Mimulus inferred from population shotgun sequencing.</title>
        <authorList>
            <person name="Hellsten U."/>
            <person name="Wright K.M."/>
            <person name="Jenkins J."/>
            <person name="Shu S."/>
            <person name="Yuan Y."/>
            <person name="Wessler S.R."/>
            <person name="Schmutz J."/>
            <person name="Willis J.H."/>
            <person name="Rokhsar D.S."/>
        </authorList>
    </citation>
    <scope>NUCLEOTIDE SEQUENCE [LARGE SCALE GENOMIC DNA]</scope>
    <source>
        <strain evidence="4">cv. DUN x IM62</strain>
    </source>
</reference>
<evidence type="ECO:0000313" key="4">
    <source>
        <dbReference type="Proteomes" id="UP000030748"/>
    </source>
</evidence>
<feature type="compositionally biased region" description="Acidic residues" evidence="1">
    <location>
        <begin position="166"/>
        <end position="179"/>
    </location>
</feature>
<dbReference type="Pfam" id="PF13837">
    <property type="entry name" value="Myb_DNA-bind_4"/>
    <property type="match status" value="1"/>
</dbReference>
<dbReference type="Gene3D" id="1.10.10.60">
    <property type="entry name" value="Homeodomain-like"/>
    <property type="match status" value="1"/>
</dbReference>
<feature type="region of interest" description="Disordered" evidence="1">
    <location>
        <begin position="163"/>
        <end position="225"/>
    </location>
</feature>
<accession>A0A022QAA3</accession>
<dbReference type="PANTHER" id="PTHR47211">
    <property type="entry name" value="TRIHELIX TRANSCRIPTION FACTOR ASR3"/>
    <property type="match status" value="1"/>
</dbReference>
<dbReference type="STRING" id="4155.A0A022QAA3"/>
<evidence type="ECO:0000256" key="1">
    <source>
        <dbReference type="SAM" id="MobiDB-lite"/>
    </source>
</evidence>
<evidence type="ECO:0000259" key="2">
    <source>
        <dbReference type="PROSITE" id="PS50090"/>
    </source>
</evidence>
<dbReference type="EMBL" id="KI632119">
    <property type="protein sequence ID" value="EYU24524.1"/>
    <property type="molecule type" value="Genomic_DNA"/>
</dbReference>